<dbReference type="VEuPathDB" id="TrichDB:TRFO_23379"/>
<feature type="compositionally biased region" description="Polar residues" evidence="2">
    <location>
        <begin position="182"/>
        <end position="191"/>
    </location>
</feature>
<reference evidence="3" key="1">
    <citation type="submission" date="2016-10" db="EMBL/GenBank/DDBJ databases">
        <authorList>
            <person name="Benchimol M."/>
            <person name="Almeida L.G."/>
            <person name="Vasconcelos A.T."/>
            <person name="Perreira-Neves A."/>
            <person name="Rosa I.A."/>
            <person name="Tasca T."/>
            <person name="Bogo M.R."/>
            <person name="de Souza W."/>
        </authorList>
    </citation>
    <scope>NUCLEOTIDE SEQUENCE [LARGE SCALE GENOMIC DNA]</scope>
    <source>
        <strain evidence="3">K</strain>
    </source>
</reference>
<keyword evidence="4" id="KW-1185">Reference proteome</keyword>
<dbReference type="Pfam" id="PF13879">
    <property type="entry name" value="Hmw_CFAP97"/>
    <property type="match status" value="1"/>
</dbReference>
<feature type="compositionally biased region" description="Basic and acidic residues" evidence="2">
    <location>
        <begin position="352"/>
        <end position="364"/>
    </location>
</feature>
<feature type="region of interest" description="Disordered" evidence="2">
    <location>
        <begin position="168"/>
        <end position="378"/>
    </location>
</feature>
<evidence type="ECO:0000256" key="2">
    <source>
        <dbReference type="SAM" id="MobiDB-lite"/>
    </source>
</evidence>
<dbReference type="PANTHER" id="PTHR33768:SF3">
    <property type="entry name" value="MIP11318P"/>
    <property type="match status" value="1"/>
</dbReference>
<protein>
    <submittedName>
        <fullName evidence="3">Uncharacterized protein</fullName>
    </submittedName>
</protein>
<organism evidence="3 4">
    <name type="scientific">Tritrichomonas foetus</name>
    <dbReference type="NCBI Taxonomy" id="1144522"/>
    <lineage>
        <taxon>Eukaryota</taxon>
        <taxon>Metamonada</taxon>
        <taxon>Parabasalia</taxon>
        <taxon>Tritrichomonadida</taxon>
        <taxon>Tritrichomonadidae</taxon>
        <taxon>Tritrichomonas</taxon>
    </lineage>
</organism>
<feature type="compositionally biased region" description="Polar residues" evidence="2">
    <location>
        <begin position="227"/>
        <end position="237"/>
    </location>
</feature>
<dbReference type="PANTHER" id="PTHR33768">
    <property type="entry name" value="MIP11318P"/>
    <property type="match status" value="1"/>
</dbReference>
<dbReference type="InterPro" id="IPR038792">
    <property type="entry name" value="CFAP97D1/2"/>
</dbReference>
<dbReference type="InterPro" id="IPR029488">
    <property type="entry name" value="Hmw/CFAP97"/>
</dbReference>
<dbReference type="GeneID" id="94837820"/>
<name>A0A1J4KFP8_9EUKA</name>
<dbReference type="OrthoDB" id="2163395at2759"/>
<accession>A0A1J4KFP8</accession>
<feature type="compositionally biased region" description="Low complexity" evidence="2">
    <location>
        <begin position="192"/>
        <end position="203"/>
    </location>
</feature>
<comment type="caution">
    <text evidence="3">The sequence shown here is derived from an EMBL/GenBank/DDBJ whole genome shotgun (WGS) entry which is preliminary data.</text>
</comment>
<dbReference type="AlphaFoldDB" id="A0A1J4KFP8"/>
<sequence length="378" mass="43371">MYRQYRYLPEVNRPCCRATRSREYQAHIDALHRIKSKRGTLDNSHPNTPQTIGRNYKRYENEKQRNLQIRKDNMRLVGNLDRIAREEHYPRAVPQRPFTLQGKVQKEEMLRITRENHKLLNAVQERRPILNRNDWLMHKIDHSYQVAKNAEYQQTVPMSEIMRREIYTSQDPYGRSPYEPSYASSARKSINSARRSTATASSARDLEDETNDRVDGLLGKGEEEETYQSSQKGNSHAGSRVDLEDETNDRVNGLLGKSEEEEKYQSSQKGNSKASSRADLEDETNNRVDGLLGNENDGEEKERSDSQNNSQIADDEEEDGQREHKHNHADLEDETNDRVDGLLGNEEGAAGEDEKGSHAGSRADLEDETNDRVNGLLG</sequence>
<dbReference type="Proteomes" id="UP000179807">
    <property type="component" value="Unassembled WGS sequence"/>
</dbReference>
<dbReference type="RefSeq" id="XP_068361309.1">
    <property type="nucleotide sequence ID" value="XM_068503116.1"/>
</dbReference>
<evidence type="ECO:0000313" key="3">
    <source>
        <dbReference type="EMBL" id="OHT08173.1"/>
    </source>
</evidence>
<proteinExistence type="inferred from homology"/>
<evidence type="ECO:0000313" key="4">
    <source>
        <dbReference type="Proteomes" id="UP000179807"/>
    </source>
</evidence>
<dbReference type="EMBL" id="MLAK01000675">
    <property type="protein sequence ID" value="OHT08173.1"/>
    <property type="molecule type" value="Genomic_DNA"/>
</dbReference>
<comment type="similarity">
    <text evidence="1">Belongs to the CFAP97 family.</text>
</comment>
<gene>
    <name evidence="3" type="ORF">TRFO_23379</name>
</gene>
<evidence type="ECO:0000256" key="1">
    <source>
        <dbReference type="ARBA" id="ARBA00008315"/>
    </source>
</evidence>